<comment type="caution">
    <text evidence="20">The sequence shown here is derived from an EMBL/GenBank/DDBJ whole genome shotgun (WGS) entry which is preliminary data.</text>
</comment>
<evidence type="ECO:0000256" key="12">
    <source>
        <dbReference type="ARBA" id="ARBA00022777"/>
    </source>
</evidence>
<dbReference type="RefSeq" id="WP_381013562.1">
    <property type="nucleotide sequence ID" value="NZ_JBHTJF010000035.1"/>
</dbReference>
<dbReference type="CDD" id="cd16917">
    <property type="entry name" value="HATPase_UhpB-NarQ-NarX-like"/>
    <property type="match status" value="1"/>
</dbReference>
<proteinExistence type="predicted"/>
<evidence type="ECO:0000256" key="3">
    <source>
        <dbReference type="ARBA" id="ARBA00004496"/>
    </source>
</evidence>
<comment type="function">
    <text evidence="17">Member of the two-component regulatory system NreB/NreC involved in the control of dissimilatory nitrate/nitrite reduction in response to oxygen. NreB functions as a direct oxygen sensor histidine kinase which is autophosphorylated, in the absence of oxygen, probably at the conserved histidine residue, and transfers its phosphate group probably to a conserved aspartate residue of NreC. NreB/NreC activates the expression of the nitrate (narGHJI) and nitrite (nir) reductase operons, as well as the putative nitrate transporter gene narT.</text>
</comment>
<evidence type="ECO:0000259" key="19">
    <source>
        <dbReference type="PROSITE" id="PS50109"/>
    </source>
</evidence>
<dbReference type="PANTHER" id="PTHR24421:SF10">
    <property type="entry name" value="NITRATE_NITRITE SENSOR PROTEIN NARQ"/>
    <property type="match status" value="1"/>
</dbReference>
<dbReference type="PANTHER" id="PTHR24421">
    <property type="entry name" value="NITRATE/NITRITE SENSOR PROTEIN NARX-RELATED"/>
    <property type="match status" value="1"/>
</dbReference>
<evidence type="ECO:0000256" key="2">
    <source>
        <dbReference type="ARBA" id="ARBA00001966"/>
    </source>
</evidence>
<dbReference type="PRINTS" id="PR00344">
    <property type="entry name" value="BCTRLSENSOR"/>
</dbReference>
<dbReference type="InterPro" id="IPR004358">
    <property type="entry name" value="Sig_transdc_His_kin-like_C"/>
</dbReference>
<keyword evidence="14" id="KW-0408">Iron</keyword>
<dbReference type="EMBL" id="JBHTJF010000035">
    <property type="protein sequence ID" value="MFD0944338.1"/>
    <property type="molecule type" value="Genomic_DNA"/>
</dbReference>
<comment type="cofactor">
    <cofactor evidence="2">
        <name>[4Fe-4S] cluster</name>
        <dbReference type="ChEBI" id="CHEBI:49883"/>
    </cofactor>
</comment>
<name>A0ABW3GYQ8_9BACL</name>
<keyword evidence="8" id="KW-0597">Phosphoprotein</keyword>
<evidence type="ECO:0000256" key="10">
    <source>
        <dbReference type="ARBA" id="ARBA00022723"/>
    </source>
</evidence>
<dbReference type="SUPFAM" id="SSF55874">
    <property type="entry name" value="ATPase domain of HSP90 chaperone/DNA topoisomerase II/histidine kinase"/>
    <property type="match status" value="1"/>
</dbReference>
<dbReference type="InterPro" id="IPR050482">
    <property type="entry name" value="Sensor_HK_TwoCompSys"/>
</dbReference>
<evidence type="ECO:0000313" key="20">
    <source>
        <dbReference type="EMBL" id="MFD0944338.1"/>
    </source>
</evidence>
<evidence type="ECO:0000256" key="14">
    <source>
        <dbReference type="ARBA" id="ARBA00023004"/>
    </source>
</evidence>
<dbReference type="Pfam" id="PF02518">
    <property type="entry name" value="HATPase_c"/>
    <property type="match status" value="1"/>
</dbReference>
<reference evidence="21" key="1">
    <citation type="journal article" date="2019" name="Int. J. Syst. Evol. Microbiol.">
        <title>The Global Catalogue of Microorganisms (GCM) 10K type strain sequencing project: providing services to taxonomists for standard genome sequencing and annotation.</title>
        <authorList>
            <consortium name="The Broad Institute Genomics Platform"/>
            <consortium name="The Broad Institute Genome Sequencing Center for Infectious Disease"/>
            <person name="Wu L."/>
            <person name="Ma J."/>
        </authorList>
    </citation>
    <scope>NUCLEOTIDE SEQUENCE [LARGE SCALE GENOMIC DNA]</scope>
    <source>
        <strain evidence="21">CCUG 63563</strain>
    </source>
</reference>
<evidence type="ECO:0000313" key="21">
    <source>
        <dbReference type="Proteomes" id="UP001596976"/>
    </source>
</evidence>
<keyword evidence="16" id="KW-0411">Iron-sulfur</keyword>
<evidence type="ECO:0000256" key="7">
    <source>
        <dbReference type="ARBA" id="ARBA00022490"/>
    </source>
</evidence>
<keyword evidence="7" id="KW-0963">Cytoplasm</keyword>
<comment type="catalytic activity">
    <reaction evidence="1">
        <text>ATP + protein L-histidine = ADP + protein N-phospho-L-histidine.</text>
        <dbReference type="EC" id="2.7.13.3"/>
    </reaction>
</comment>
<organism evidence="20 21">
    <name type="scientific">Savagea faecisuis</name>
    <dbReference type="NCBI Taxonomy" id="1274803"/>
    <lineage>
        <taxon>Bacteria</taxon>
        <taxon>Bacillati</taxon>
        <taxon>Bacillota</taxon>
        <taxon>Bacilli</taxon>
        <taxon>Bacillales</taxon>
        <taxon>Caryophanaceae</taxon>
        <taxon>Savagea</taxon>
    </lineage>
</organism>
<feature type="domain" description="Histidine kinase" evidence="19">
    <location>
        <begin position="145"/>
        <end position="337"/>
    </location>
</feature>
<dbReference type="InterPro" id="IPR011712">
    <property type="entry name" value="Sig_transdc_His_kin_sub3_dim/P"/>
</dbReference>
<keyword evidence="12 20" id="KW-0418">Kinase</keyword>
<dbReference type="Gene3D" id="1.20.5.1930">
    <property type="match status" value="1"/>
</dbReference>
<evidence type="ECO:0000256" key="16">
    <source>
        <dbReference type="ARBA" id="ARBA00023014"/>
    </source>
</evidence>
<keyword evidence="9" id="KW-0808">Transferase</keyword>
<evidence type="ECO:0000256" key="9">
    <source>
        <dbReference type="ARBA" id="ARBA00022679"/>
    </source>
</evidence>
<keyword evidence="15" id="KW-0902">Two-component regulatory system</keyword>
<evidence type="ECO:0000256" key="4">
    <source>
        <dbReference type="ARBA" id="ARBA00012438"/>
    </source>
</evidence>
<dbReference type="Proteomes" id="UP001596976">
    <property type="component" value="Unassembled WGS sequence"/>
</dbReference>
<dbReference type="InterPro" id="IPR036890">
    <property type="entry name" value="HATPase_C_sf"/>
</dbReference>
<comment type="subcellular location">
    <subcellularLocation>
        <location evidence="3">Cytoplasm</location>
    </subcellularLocation>
</comment>
<gene>
    <name evidence="20" type="ORF">ACFQ0V_11345</name>
</gene>
<keyword evidence="11" id="KW-0547">Nucleotide-binding</keyword>
<dbReference type="GO" id="GO:0016301">
    <property type="term" value="F:kinase activity"/>
    <property type="evidence" value="ECO:0007669"/>
    <property type="project" value="UniProtKB-KW"/>
</dbReference>
<evidence type="ECO:0000256" key="6">
    <source>
        <dbReference type="ARBA" id="ARBA00022485"/>
    </source>
</evidence>
<keyword evidence="21" id="KW-1185">Reference proteome</keyword>
<evidence type="ECO:0000256" key="18">
    <source>
        <dbReference type="ARBA" id="ARBA00030800"/>
    </source>
</evidence>
<evidence type="ECO:0000256" key="13">
    <source>
        <dbReference type="ARBA" id="ARBA00022840"/>
    </source>
</evidence>
<evidence type="ECO:0000256" key="1">
    <source>
        <dbReference type="ARBA" id="ARBA00000085"/>
    </source>
</evidence>
<evidence type="ECO:0000256" key="11">
    <source>
        <dbReference type="ARBA" id="ARBA00022741"/>
    </source>
</evidence>
<dbReference type="PROSITE" id="PS50109">
    <property type="entry name" value="HIS_KIN"/>
    <property type="match status" value="1"/>
</dbReference>
<dbReference type="Gene3D" id="3.30.565.10">
    <property type="entry name" value="Histidine kinase-like ATPase, C-terminal domain"/>
    <property type="match status" value="1"/>
</dbReference>
<sequence>MSNTIDPYFTENLFNHLQDGIIVMTSTRTIIRMNEAAKRLMGWKEGDIVPYCTYCETRALQDGEERCFLLANDGKIPYFSSKMPKVGQYMVNVEMSNVLMYEEADEKYYLLVIRDRTLKEKEDAAKLSKKILHRLTEAREVEHKRLSQELHDGVGQALYSVAIAMDNLSMSIEDEELSTYLKEVRQELGKAMEDVKFYSQSLRPKSLDALGLMPTIETLLQSIRQKMPSLNIRLETNCYDRLTPIAEINIYRVVQEATHNMMKYAKATEALVQFEKDPFGLQITIEDNGVGFHVEREKDGLGLLHIGERISQLRGKTIIQSEIGIGTKITMYVPKHQLVGDGDEYIDRR</sequence>
<dbReference type="Pfam" id="PF07730">
    <property type="entry name" value="HisKA_3"/>
    <property type="match status" value="1"/>
</dbReference>
<evidence type="ECO:0000256" key="8">
    <source>
        <dbReference type="ARBA" id="ARBA00022553"/>
    </source>
</evidence>
<dbReference type="InterPro" id="IPR035965">
    <property type="entry name" value="PAS-like_dom_sf"/>
</dbReference>
<dbReference type="Pfam" id="PF13188">
    <property type="entry name" value="PAS_8"/>
    <property type="match status" value="1"/>
</dbReference>
<protein>
    <recommendedName>
        <fullName evidence="5">Oxygen sensor histidine kinase NreB</fullName>
        <ecNumber evidence="4">2.7.13.3</ecNumber>
    </recommendedName>
    <alternativeName>
        <fullName evidence="18">Nitrogen regulation protein B</fullName>
    </alternativeName>
</protein>
<dbReference type="InterPro" id="IPR003594">
    <property type="entry name" value="HATPase_dom"/>
</dbReference>
<evidence type="ECO:0000256" key="5">
    <source>
        <dbReference type="ARBA" id="ARBA00017322"/>
    </source>
</evidence>
<keyword evidence="6" id="KW-0004">4Fe-4S</keyword>
<dbReference type="SUPFAM" id="SSF55785">
    <property type="entry name" value="PYP-like sensor domain (PAS domain)"/>
    <property type="match status" value="1"/>
</dbReference>
<keyword evidence="10" id="KW-0479">Metal-binding</keyword>
<dbReference type="InterPro" id="IPR000014">
    <property type="entry name" value="PAS"/>
</dbReference>
<evidence type="ECO:0000256" key="17">
    <source>
        <dbReference type="ARBA" id="ARBA00024827"/>
    </source>
</evidence>
<keyword evidence="13" id="KW-0067">ATP-binding</keyword>
<dbReference type="Gene3D" id="3.30.450.20">
    <property type="entry name" value="PAS domain"/>
    <property type="match status" value="1"/>
</dbReference>
<accession>A0ABW3GYQ8</accession>
<dbReference type="EC" id="2.7.13.3" evidence="4"/>
<evidence type="ECO:0000256" key="15">
    <source>
        <dbReference type="ARBA" id="ARBA00023012"/>
    </source>
</evidence>
<dbReference type="InterPro" id="IPR005467">
    <property type="entry name" value="His_kinase_dom"/>
</dbReference>